<accession>A0A2Z6RUU1</accession>
<dbReference type="InterPro" id="IPR002156">
    <property type="entry name" value="RNaseH_domain"/>
</dbReference>
<evidence type="ECO:0000256" key="9">
    <source>
        <dbReference type="PROSITE-ProRule" id="PRU00027"/>
    </source>
</evidence>
<evidence type="ECO:0000256" key="7">
    <source>
        <dbReference type="ARBA" id="ARBA00023163"/>
    </source>
</evidence>
<dbReference type="Pfam" id="PF04937">
    <property type="entry name" value="DUF659"/>
    <property type="match status" value="1"/>
</dbReference>
<evidence type="ECO:0000313" key="14">
    <source>
        <dbReference type="Proteomes" id="UP000247702"/>
    </source>
</evidence>
<feature type="domain" description="RNase H type-1" evidence="12">
    <location>
        <begin position="784"/>
        <end position="899"/>
    </location>
</feature>
<evidence type="ECO:0000256" key="1">
    <source>
        <dbReference type="ARBA" id="ARBA00004123"/>
    </source>
</evidence>
<dbReference type="GO" id="GO:0003677">
    <property type="term" value="F:DNA binding"/>
    <property type="evidence" value="ECO:0007669"/>
    <property type="project" value="UniProtKB-KW"/>
</dbReference>
<dbReference type="Gene3D" id="3.30.420.10">
    <property type="entry name" value="Ribonuclease H-like superfamily/Ribonuclease H"/>
    <property type="match status" value="1"/>
</dbReference>
<evidence type="ECO:0000256" key="3">
    <source>
        <dbReference type="ARBA" id="ARBA00022771"/>
    </source>
</evidence>
<keyword evidence="3 9" id="KW-0863">Zinc-finger</keyword>
<evidence type="ECO:0000259" key="11">
    <source>
        <dbReference type="PROSITE" id="PS50808"/>
    </source>
</evidence>
<dbReference type="GO" id="GO:0004523">
    <property type="term" value="F:RNA-DNA hybrid ribonuclease activity"/>
    <property type="evidence" value="ECO:0007669"/>
    <property type="project" value="InterPro"/>
</dbReference>
<dbReference type="PANTHER" id="PTHR46481">
    <property type="entry name" value="ZINC FINGER BED DOMAIN-CONTAINING PROTEIN 4"/>
    <property type="match status" value="1"/>
</dbReference>
<comment type="subcellular location">
    <subcellularLocation>
        <location evidence="1">Nucleus</location>
    </subcellularLocation>
</comment>
<feature type="domain" description="BED-type" evidence="11">
    <location>
        <begin position="3"/>
        <end position="62"/>
    </location>
</feature>
<dbReference type="AlphaFoldDB" id="A0A2Z6RUU1"/>
<dbReference type="InterPro" id="IPR003656">
    <property type="entry name" value="Znf_BED"/>
</dbReference>
<keyword evidence="5" id="KW-0805">Transcription regulation</keyword>
<dbReference type="PROSITE" id="PS50808">
    <property type="entry name" value="ZF_BED"/>
    <property type="match status" value="1"/>
</dbReference>
<dbReference type="Pfam" id="PF02892">
    <property type="entry name" value="zf-BED"/>
    <property type="match status" value="1"/>
</dbReference>
<sequence>MTRTLDPVWNHFKKSAERKTDQAGTKQHYIATCNFCDTIMTGQPKRMKIHLNKNCPNVPLEVKNQYKNKDKEQESFDINDDNTDDNTEDNVSNEKEEIDTAIARAFYASGIPLATIENPFIIQALHKINPEYHPPSRKSLSTTLLEKEYKQVSADMKKQIKNSNYICLTSDGWTNIHQQPIINFMITTPQPIFWKALESKENSHTGEYIAEQFDIVIKEIGISKIAAVITDNASNMKKAHSILQKDYPNIIFLGCFAHNINLLIKSVIELALIKETITPVQEIIKFFKRHHIENACLERLQIEKIGKTIKFNLPVITRWGSHYICLQSFLASKKALQNVVFEECVRKSIPSSLNSKLIDTEGFWVNIEEICQLLEPFTKIIREFESNQPNLSLVYDRFTKLKNEIKQLTNTSLKDIILDKCTLRWEKMYHPAIVIAYYLDPRYHGQDLTDEYPFSMIAEETSKFVNQDLSGQLVKELLWYNNKTGPFNSSIFWKLEAISNPIDWWNGFQQEVPVLSKFAVKLMSIPASNAASERNWSNFGFIQNIKRNRLTNERTFKLVSIYSNLRLANGQKLNDDNINEEELENLDEIIVIEESEETDKCDHSLPHKWYLDIKANTTISDSHDRLYDRYVYSPSTTPVIDLVPGATTTQKNRHWLITLDENDISDCLSSPDDVIHLHPYPGCDAHVLFPAANKYSAVTPSCTFKISLLKSLILSTNCEHIQQSTTEVISSYSWADLCDMMVSYYRRNISPDFSSPSSIVDGDSIRISPLCDLSCLPSPVILPPDSHYHYYTDGSLINLGSPEVSMAAAIYAALRVSPDDSTISIYTDSQAAIDDLHLCAFSAYTNSRLYYKTTNFELWAAIECSIHTKRLTIYPVKVKGHDGNYWNEFANSLATSAHHSDNAILLPVADYTSAHNELTWFTLNFSSVHDAFFRAHHASRHYTFKFKLFLDELPLLEKLKITHPDLYIDLLTCCSYRDHKENLMHLILCSKCRIAIHQILQTYQNYLFFKLHEAEELADSDPTPMLKRLSSLSCWTISSANWSSYALIRGCLPTIFIDLFVELSIPRQSAMKVVAAIHNNFIQKLRKRIWNLRTYDKNKWKDVMNITLKLKTTPRPSNLPATLYVPFSSLPPLTHLVTLHDSETDWIKNSMIQGLPWYNHFIGFIRSSNGAT</sequence>
<dbReference type="InterPro" id="IPR036397">
    <property type="entry name" value="RNaseH_sf"/>
</dbReference>
<keyword evidence="2" id="KW-0479">Metal-binding</keyword>
<dbReference type="GO" id="GO:0005634">
    <property type="term" value="C:nucleus"/>
    <property type="evidence" value="ECO:0007669"/>
    <property type="project" value="UniProtKB-SubCell"/>
</dbReference>
<dbReference type="EMBL" id="BEXD01001794">
    <property type="protein sequence ID" value="GBB95796.1"/>
    <property type="molecule type" value="Genomic_DNA"/>
</dbReference>
<evidence type="ECO:0000256" key="10">
    <source>
        <dbReference type="SAM" id="MobiDB-lite"/>
    </source>
</evidence>
<protein>
    <recommendedName>
        <fullName evidence="15">BED-type domain-containing protein</fullName>
    </recommendedName>
</protein>
<evidence type="ECO:0000313" key="13">
    <source>
        <dbReference type="EMBL" id="GBB95796.1"/>
    </source>
</evidence>
<keyword evidence="8" id="KW-0539">Nucleus</keyword>
<gene>
    <name evidence="13" type="ORF">RclHR1_26120001</name>
</gene>
<proteinExistence type="predicted"/>
<dbReference type="SUPFAM" id="SSF53098">
    <property type="entry name" value="Ribonuclease H-like"/>
    <property type="match status" value="2"/>
</dbReference>
<dbReference type="Pfam" id="PF05699">
    <property type="entry name" value="Dimer_Tnp_hAT"/>
    <property type="match status" value="1"/>
</dbReference>
<dbReference type="Proteomes" id="UP000247702">
    <property type="component" value="Unassembled WGS sequence"/>
</dbReference>
<evidence type="ECO:0000256" key="5">
    <source>
        <dbReference type="ARBA" id="ARBA00023015"/>
    </source>
</evidence>
<evidence type="ECO:0008006" key="15">
    <source>
        <dbReference type="Google" id="ProtNLM"/>
    </source>
</evidence>
<feature type="compositionally biased region" description="Acidic residues" evidence="10">
    <location>
        <begin position="75"/>
        <end position="88"/>
    </location>
</feature>
<keyword evidence="4" id="KW-0862">Zinc</keyword>
<evidence type="ECO:0000259" key="12">
    <source>
        <dbReference type="PROSITE" id="PS50879"/>
    </source>
</evidence>
<comment type="caution">
    <text evidence="13">The sequence shown here is derived from an EMBL/GenBank/DDBJ whole genome shotgun (WGS) entry which is preliminary data.</text>
</comment>
<dbReference type="GO" id="GO:0008270">
    <property type="term" value="F:zinc ion binding"/>
    <property type="evidence" value="ECO:0007669"/>
    <property type="project" value="UniProtKB-KW"/>
</dbReference>
<organism evidence="13 14">
    <name type="scientific">Rhizophagus clarus</name>
    <dbReference type="NCBI Taxonomy" id="94130"/>
    <lineage>
        <taxon>Eukaryota</taxon>
        <taxon>Fungi</taxon>
        <taxon>Fungi incertae sedis</taxon>
        <taxon>Mucoromycota</taxon>
        <taxon>Glomeromycotina</taxon>
        <taxon>Glomeromycetes</taxon>
        <taxon>Glomerales</taxon>
        <taxon>Glomeraceae</taxon>
        <taxon>Rhizophagus</taxon>
    </lineage>
</organism>
<dbReference type="InterPro" id="IPR012337">
    <property type="entry name" value="RNaseH-like_sf"/>
</dbReference>
<evidence type="ECO:0000256" key="4">
    <source>
        <dbReference type="ARBA" id="ARBA00022833"/>
    </source>
</evidence>
<feature type="region of interest" description="Disordered" evidence="10">
    <location>
        <begin position="67"/>
        <end position="93"/>
    </location>
</feature>
<dbReference type="InterPro" id="IPR007021">
    <property type="entry name" value="DUF659"/>
</dbReference>
<reference evidence="13 14" key="1">
    <citation type="submission" date="2017-11" db="EMBL/GenBank/DDBJ databases">
        <title>The genome of Rhizophagus clarus HR1 reveals common genetic basis of auxotrophy among arbuscular mycorrhizal fungi.</title>
        <authorList>
            <person name="Kobayashi Y."/>
        </authorList>
    </citation>
    <scope>NUCLEOTIDE SEQUENCE [LARGE SCALE GENOMIC DNA]</scope>
    <source>
        <strain evidence="13 14">HR1</strain>
    </source>
</reference>
<evidence type="ECO:0000256" key="8">
    <source>
        <dbReference type="ARBA" id="ARBA00023242"/>
    </source>
</evidence>
<keyword evidence="7" id="KW-0804">Transcription</keyword>
<evidence type="ECO:0000256" key="2">
    <source>
        <dbReference type="ARBA" id="ARBA00022723"/>
    </source>
</evidence>
<name>A0A2Z6RUU1_9GLOM</name>
<dbReference type="PROSITE" id="PS50879">
    <property type="entry name" value="RNASE_H_1"/>
    <property type="match status" value="1"/>
</dbReference>
<dbReference type="InterPro" id="IPR052035">
    <property type="entry name" value="ZnF_BED_domain_contain"/>
</dbReference>
<dbReference type="PANTHER" id="PTHR46481:SF10">
    <property type="entry name" value="ZINC FINGER BED DOMAIN-CONTAINING PROTEIN 39"/>
    <property type="match status" value="1"/>
</dbReference>
<keyword evidence="6" id="KW-0238">DNA-binding</keyword>
<keyword evidence="14" id="KW-1185">Reference proteome</keyword>
<evidence type="ECO:0000256" key="6">
    <source>
        <dbReference type="ARBA" id="ARBA00023125"/>
    </source>
</evidence>
<dbReference type="InterPro" id="IPR008906">
    <property type="entry name" value="HATC_C_dom"/>
</dbReference>
<dbReference type="STRING" id="94130.A0A2Z6RUU1"/>
<dbReference type="GO" id="GO:0046983">
    <property type="term" value="F:protein dimerization activity"/>
    <property type="evidence" value="ECO:0007669"/>
    <property type="project" value="InterPro"/>
</dbReference>